<evidence type="ECO:0000313" key="3">
    <source>
        <dbReference type="Proteomes" id="UP001058184"/>
    </source>
</evidence>
<dbReference type="Proteomes" id="UP001058184">
    <property type="component" value="Chromosome"/>
</dbReference>
<protein>
    <submittedName>
        <fullName evidence="2">Uncharacterized protein</fullName>
    </submittedName>
</protein>
<dbReference type="InterPro" id="IPR027417">
    <property type="entry name" value="P-loop_NTPase"/>
</dbReference>
<feature type="coiled-coil region" evidence="1">
    <location>
        <begin position="322"/>
        <end position="363"/>
    </location>
</feature>
<organism evidence="2 3">
    <name type="scientific">Leisingera caerulea</name>
    <name type="common">Phaeobacter caeruleus</name>
    <dbReference type="NCBI Taxonomy" id="506591"/>
    <lineage>
        <taxon>Bacteria</taxon>
        <taxon>Pseudomonadati</taxon>
        <taxon>Pseudomonadota</taxon>
        <taxon>Alphaproteobacteria</taxon>
        <taxon>Rhodobacterales</taxon>
        <taxon>Roseobacteraceae</taxon>
        <taxon>Leisingera</taxon>
    </lineage>
</organism>
<accession>A0ABY5WUA6</accession>
<sequence length="564" mass="64148">MKKLKFKRLWLLSNQEKKARVEDFSHAATAVVADNDFGKSSLIKSLYSSLGADPSRTPEAWKNAKVESLLEFEIDGNDYFILRQAGRFALFEQDGSLIWTASSIVKELGAKIGELLDFEIVTKLKGGRNAVPPPAFCFLPFYLDQEKGWVDTWASFSGLEMVSNYKDDIARYHTGIRPKEYYRAKALRDEAAAARNELTQERAALSKAKKRFSDKRKKMGIALDVGAFEDRIKALLKEQNGLQRSYDEIRGEIGQLQSHRTAYQEEVEIAAKVLSELEADIKFSQKLSEAEIVCPMCSTVHENDFANRFGLHNDAEACRIVLVEARARVQRLDEDVDAKLKAIPALKKRIERIQEILEETRGEIKLGDMLRDESERIVDDTFEQEERSIDGDIGALNDRIVEAKKEMSSFDKKEHKEKIIKFYAGKLREFCTKLGVENVPTNMWNNIRPTVKETGNRAPRLLLAYNYAVLHTIHEFSTSCFCPIVIDTPLQQDPDPKNAEKMIRFAINDRPKGSQLVLATGSMQGVEFSGREINPETKEQLLRADQYEAVRTHMLPFLNAVLEP</sequence>
<proteinExistence type="predicted"/>
<gene>
    <name evidence="2" type="ORF">K3722_14820</name>
</gene>
<dbReference type="SUPFAM" id="SSF52540">
    <property type="entry name" value="P-loop containing nucleoside triphosphate hydrolases"/>
    <property type="match status" value="1"/>
</dbReference>
<evidence type="ECO:0000256" key="1">
    <source>
        <dbReference type="SAM" id="Coils"/>
    </source>
</evidence>
<keyword evidence="1" id="KW-0175">Coiled coil</keyword>
<keyword evidence="3" id="KW-1185">Reference proteome</keyword>
<evidence type="ECO:0000313" key="2">
    <source>
        <dbReference type="EMBL" id="UWQ57768.1"/>
    </source>
</evidence>
<name>A0ABY5WUA6_LEICA</name>
<dbReference type="Gene3D" id="3.40.50.300">
    <property type="entry name" value="P-loop containing nucleotide triphosphate hydrolases"/>
    <property type="match status" value="1"/>
</dbReference>
<feature type="coiled-coil region" evidence="1">
    <location>
        <begin position="184"/>
        <end position="280"/>
    </location>
</feature>
<dbReference type="EMBL" id="CP081078">
    <property type="protein sequence ID" value="UWQ57768.1"/>
    <property type="molecule type" value="Genomic_DNA"/>
</dbReference>
<dbReference type="RefSeq" id="WP_260001587.1">
    <property type="nucleotide sequence ID" value="NZ_CP081078.1"/>
</dbReference>
<reference evidence="2" key="1">
    <citation type="submission" date="2021-08" db="EMBL/GenBank/DDBJ databases">
        <authorList>
            <person name="Nwanade C."/>
            <person name="Wang M."/>
            <person name="Masoudi A."/>
            <person name="Yu Z."/>
            <person name="Liu J."/>
        </authorList>
    </citation>
    <scope>NUCLEOTIDE SEQUENCE</scope>
    <source>
        <strain evidence="2">S141</strain>
    </source>
</reference>